<gene>
    <name evidence="15" type="ORF">PEPS_41780</name>
</gene>
<keyword evidence="6" id="KW-0805">Transcription regulation</keyword>
<keyword evidence="15" id="KW-0614">Plasmid</keyword>
<reference evidence="15 16" key="1">
    <citation type="submission" date="2021-12" db="EMBL/GenBank/DDBJ databases">
        <title>Genome sequencing of bacteria with rrn-lacking chromosome and rrn-plasmid.</title>
        <authorList>
            <person name="Anda M."/>
            <person name="Iwasaki W."/>
        </authorList>
    </citation>
    <scope>NUCLEOTIDE SEQUENCE [LARGE SCALE GENOMIC DNA]</scope>
    <source>
        <strain evidence="15 16">NBRC 101262</strain>
        <plasmid evidence="15 16">pPP4</plasmid>
    </source>
</reference>
<dbReference type="InterPro" id="IPR011110">
    <property type="entry name" value="Reg_prop"/>
</dbReference>
<keyword evidence="11" id="KW-0472">Membrane</keyword>
<dbReference type="PROSITE" id="PS01124">
    <property type="entry name" value="HTH_ARAC_FAMILY_2"/>
    <property type="match status" value="1"/>
</dbReference>
<keyword evidence="4" id="KW-0808">Transferase</keyword>
<evidence type="ECO:0000256" key="4">
    <source>
        <dbReference type="ARBA" id="ARBA00022679"/>
    </source>
</evidence>
<dbReference type="Pfam" id="PF12833">
    <property type="entry name" value="HTH_18"/>
    <property type="match status" value="1"/>
</dbReference>
<dbReference type="Pfam" id="PF00072">
    <property type="entry name" value="Response_reg"/>
    <property type="match status" value="1"/>
</dbReference>
<keyword evidence="16" id="KW-1185">Reference proteome</keyword>
<evidence type="ECO:0000256" key="8">
    <source>
        <dbReference type="ARBA" id="ARBA00023163"/>
    </source>
</evidence>
<dbReference type="InterPro" id="IPR036890">
    <property type="entry name" value="HATPase_C_sf"/>
</dbReference>
<dbReference type="Pfam" id="PF02518">
    <property type="entry name" value="HATPase_c"/>
    <property type="match status" value="1"/>
</dbReference>
<dbReference type="EC" id="2.7.13.3" evidence="2"/>
<feature type="modified residue" description="4-aspartylphosphate" evidence="9">
    <location>
        <position position="1420"/>
    </location>
</feature>
<dbReference type="SUPFAM" id="SSF52172">
    <property type="entry name" value="CheY-like"/>
    <property type="match status" value="1"/>
</dbReference>
<keyword evidence="3 9" id="KW-0597">Phosphoprotein</keyword>
<dbReference type="InterPro" id="IPR003661">
    <property type="entry name" value="HisK_dim/P_dom"/>
</dbReference>
<dbReference type="RefSeq" id="WP_338399100.1">
    <property type="nucleotide sequence ID" value="NZ_AP025296.1"/>
</dbReference>
<keyword evidence="7" id="KW-0238">DNA-binding</keyword>
<dbReference type="SMART" id="SM00342">
    <property type="entry name" value="HTH_ARAC"/>
    <property type="match status" value="1"/>
</dbReference>
<dbReference type="Pfam" id="PF00512">
    <property type="entry name" value="HisKA"/>
    <property type="match status" value="1"/>
</dbReference>
<dbReference type="SMART" id="SM00388">
    <property type="entry name" value="HisKA"/>
    <property type="match status" value="1"/>
</dbReference>
<dbReference type="SMART" id="SM00065">
    <property type="entry name" value="GAF"/>
    <property type="match status" value="1"/>
</dbReference>
<dbReference type="SUPFAM" id="SSF55781">
    <property type="entry name" value="GAF domain-like"/>
    <property type="match status" value="1"/>
</dbReference>
<evidence type="ECO:0000259" key="14">
    <source>
        <dbReference type="PROSITE" id="PS50110"/>
    </source>
</evidence>
<evidence type="ECO:0000259" key="13">
    <source>
        <dbReference type="PROSITE" id="PS50109"/>
    </source>
</evidence>
<geneLocation type="plasmid" evidence="15 16">
    <name>pPP4</name>
</geneLocation>
<dbReference type="InterPro" id="IPR011006">
    <property type="entry name" value="CheY-like_superfamily"/>
</dbReference>
<dbReference type="PANTHER" id="PTHR43547">
    <property type="entry name" value="TWO-COMPONENT HISTIDINE KINASE"/>
    <property type="match status" value="1"/>
</dbReference>
<protein>
    <recommendedName>
        <fullName evidence="2">histidine kinase</fullName>
        <ecNumber evidence="2">2.7.13.3</ecNumber>
    </recommendedName>
</protein>
<evidence type="ECO:0000256" key="5">
    <source>
        <dbReference type="ARBA" id="ARBA00022777"/>
    </source>
</evidence>
<dbReference type="Gene3D" id="2.60.40.10">
    <property type="entry name" value="Immunoglobulins"/>
    <property type="match status" value="1"/>
</dbReference>
<proteinExistence type="predicted"/>
<evidence type="ECO:0000313" key="16">
    <source>
        <dbReference type="Proteomes" id="UP001354989"/>
    </source>
</evidence>
<evidence type="ECO:0000256" key="2">
    <source>
        <dbReference type="ARBA" id="ARBA00012438"/>
    </source>
</evidence>
<dbReference type="SUPFAM" id="SSF55874">
    <property type="entry name" value="ATPase domain of HSP90 chaperone/DNA topoisomerase II/histidine kinase"/>
    <property type="match status" value="1"/>
</dbReference>
<dbReference type="PROSITE" id="PS50110">
    <property type="entry name" value="RESPONSE_REGULATORY"/>
    <property type="match status" value="1"/>
</dbReference>
<evidence type="ECO:0000256" key="9">
    <source>
        <dbReference type="PROSITE-ProRule" id="PRU00169"/>
    </source>
</evidence>
<evidence type="ECO:0000256" key="3">
    <source>
        <dbReference type="ARBA" id="ARBA00022553"/>
    </source>
</evidence>
<accession>A0ABN6LFG8</accession>
<dbReference type="InterPro" id="IPR029016">
    <property type="entry name" value="GAF-like_dom_sf"/>
</dbReference>
<evidence type="ECO:0000259" key="12">
    <source>
        <dbReference type="PROSITE" id="PS01124"/>
    </source>
</evidence>
<evidence type="ECO:0000256" key="11">
    <source>
        <dbReference type="SAM" id="Phobius"/>
    </source>
</evidence>
<comment type="catalytic activity">
    <reaction evidence="1">
        <text>ATP + protein L-histidine = ADP + protein N-phospho-L-histidine.</text>
        <dbReference type="EC" id="2.7.13.3"/>
    </reaction>
</comment>
<name>A0ABN6LFG8_9BACT</name>
<feature type="coiled-coil region" evidence="10">
    <location>
        <begin position="880"/>
        <end position="935"/>
    </location>
</feature>
<keyword evidence="8" id="KW-0804">Transcription</keyword>
<evidence type="ECO:0000256" key="7">
    <source>
        <dbReference type="ARBA" id="ARBA00023125"/>
    </source>
</evidence>
<feature type="domain" description="HTH araC/xylS-type" evidence="12">
    <location>
        <begin position="1521"/>
        <end position="1620"/>
    </location>
</feature>
<feature type="domain" description="Histidine kinase" evidence="13">
    <location>
        <begin position="1116"/>
        <end position="1337"/>
    </location>
</feature>
<dbReference type="PROSITE" id="PS50109">
    <property type="entry name" value="HIS_KIN"/>
    <property type="match status" value="1"/>
</dbReference>
<dbReference type="Gene3D" id="2.130.10.10">
    <property type="entry name" value="YVTN repeat-like/Quinoprotein amine dehydrogenase"/>
    <property type="match status" value="3"/>
</dbReference>
<sequence length="1624" mass="185143">MKYYYLIFLWIFGAYQAKADRTKFETISREDGLSHSTVNAIVQDHSGYMWFGTQDGLVRYDGYQFKIFRPVKGDRQSLHDSWINSIYVDSKNRLWVRFDGGGVSVYDPDVSFFKNLVASPDTPGGLSNDMGPTNRVVENEYATCETGDGSVWLATRYGLNRVDADFQATQYMKGEASTGGLTSNYISTLFYDQSLNHLHIGTDQGLNIIDLNTNKIYQYRDEFLGAHIRIIKKDQFNTYWIGSKESGLFRFQLSSKMEVIENKRILARDHLALTDRDLNVYDILIAHNSDVWLAMDDGLYQLDYRGNLIKNHMKGYSVPTATKVLQDGQGDIWASSTSLQTGLIHIDSESGKFTEYNQKDSKHHGYTTNYIQSMFFDSSGILWIGTTKGGVIKNNVHLPPFEAFNENYFEYKGKTDSEVYSIYKHDDKILVGTKHRLYQFKEDFKIDKVIDLKQEGSRFASNIVGVLTPDEDKIWVGYFRGKISTLDLKSRKFTHYDHHDPNDPECFPAWSLRDICVAKDGTVYFAPISGGLIYQKKGSKIFQNLEDEFSDIDLHFGGVLTVVEDHLGQILVGTTNDGLFIYRPNNHSIKQVTKENSGISHNEIRSIHQDFMGTTWLGTRFGITELNTNYEVVNTYFYKDGLPSNIVHGILEDQFGNLWMSTNNGISRFDIKGKKFSNFTESDGLTANEFNECAFYKDEDGMMYFGGFKGVTRFDPKAIQVDITEPEVHFTDLVVGQQHLLPKQKVGSHQIIERCIDKTAELQLPNQQNNFKLYLSTLSYNFPSKIQYRYRLKGYEEKWNLLRNGINHIDYSSLAPGSYLLEAQASNSDGVWSPKVRRLPIAILPPWYETFWFRSLSIGILFLVVFGGILIYIRNLKQRKQFLTATVASKTKDLKEVNEELQAQQSMVMEQNRVLQEQSNELELQKKNVELLGQMGRAITADVEFSHIFKNIFAAISKLMPVDELMLGERNKKTGRLDLWGIKTQEQDFSRDEIDPEENARLSAWVLAHEKNLLSNDLQATATELLKNPSGKYKLDDGPKSGIYVPIKGVKGKIRGVLVAISNKNGAYTNTHLQMMENIASYVSIALSNARAYEKIRIQSEQLLQVDQVKSDFFTNVSHEFRTPISLIVGPLEEVKKSKNLTMMEMQHLGIIERNAQMLLSLVEQIMELSRIDGGVMKLNLQQLNPGEHFENIRHSFSHLALQKNIQLIGRNHVQGLSCECDVNVLNKIIYNLLNNAIKYTPQGGEVIFEAKVWDQGIEFKISDSGFGIEDQELERVFDRFYRMSGHGNTPGFGIGLALVKELVDLLDGNINVESKLIQDHPDEHGTTFTVYIPLKLEKAPQKESKKVQLPPYEAKLKPSKSERADLMLKTKILVVEDNPDLRHFLVSQLQEEYHTLYAENGLEALSIIQKEHPQLVLSDIMMPKMGGIELCKKLREDINTSHIPIILITAKDADEDKITGLKAGASDYLVKPFKIDELFLKVGNILSKRVKLIEQFKSDVWVGIQEVGDGLSPQDQEFLANVKAIIEEEIENPDLDIDHFCHQLGVSRTWLYNKMKSLLDMSMNEFIRSCRMKQGAKLLIFEQMTVSQAAFAVGFNDPKYFTRCFKKEFGMSPKAYIQQSANA</sequence>
<dbReference type="Gene3D" id="3.40.50.2300">
    <property type="match status" value="1"/>
</dbReference>
<dbReference type="EMBL" id="AP025296">
    <property type="protein sequence ID" value="BDD01898.1"/>
    <property type="molecule type" value="Genomic_DNA"/>
</dbReference>
<dbReference type="InterPro" id="IPR015943">
    <property type="entry name" value="WD40/YVTN_repeat-like_dom_sf"/>
</dbReference>
<dbReference type="InterPro" id="IPR009057">
    <property type="entry name" value="Homeodomain-like_sf"/>
</dbReference>
<dbReference type="Proteomes" id="UP001354989">
    <property type="component" value="Plasmid pPP4"/>
</dbReference>
<keyword evidence="10" id="KW-0175">Coiled coil</keyword>
<dbReference type="InterPro" id="IPR018060">
    <property type="entry name" value="HTH_AraC"/>
</dbReference>
<dbReference type="Gene3D" id="1.10.287.130">
    <property type="match status" value="1"/>
</dbReference>
<dbReference type="InterPro" id="IPR011123">
    <property type="entry name" value="Y_Y_Y"/>
</dbReference>
<dbReference type="InterPro" id="IPR004358">
    <property type="entry name" value="Sig_transdc_His_kin-like_C"/>
</dbReference>
<dbReference type="InterPro" id="IPR013783">
    <property type="entry name" value="Ig-like_fold"/>
</dbReference>
<dbReference type="InterPro" id="IPR005467">
    <property type="entry name" value="His_kinase_dom"/>
</dbReference>
<dbReference type="SMART" id="SM00387">
    <property type="entry name" value="HATPase_c"/>
    <property type="match status" value="1"/>
</dbReference>
<dbReference type="CDD" id="cd00082">
    <property type="entry name" value="HisKA"/>
    <property type="match status" value="1"/>
</dbReference>
<evidence type="ECO:0000313" key="15">
    <source>
        <dbReference type="EMBL" id="BDD01898.1"/>
    </source>
</evidence>
<dbReference type="Gene3D" id="3.30.565.10">
    <property type="entry name" value="Histidine kinase-like ATPase, C-terminal domain"/>
    <property type="match status" value="1"/>
</dbReference>
<dbReference type="Gene3D" id="3.30.450.40">
    <property type="match status" value="1"/>
</dbReference>
<dbReference type="InterPro" id="IPR018062">
    <property type="entry name" value="HTH_AraC-typ_CS"/>
</dbReference>
<dbReference type="SUPFAM" id="SSF63829">
    <property type="entry name" value="Calcium-dependent phosphotriesterase"/>
    <property type="match status" value="3"/>
</dbReference>
<feature type="transmembrane region" description="Helical" evidence="11">
    <location>
        <begin position="851"/>
        <end position="873"/>
    </location>
</feature>
<dbReference type="PROSITE" id="PS00041">
    <property type="entry name" value="HTH_ARAC_FAMILY_1"/>
    <property type="match status" value="1"/>
</dbReference>
<evidence type="ECO:0000256" key="1">
    <source>
        <dbReference type="ARBA" id="ARBA00000085"/>
    </source>
</evidence>
<dbReference type="Pfam" id="PF07495">
    <property type="entry name" value="Y_Y_Y"/>
    <property type="match status" value="1"/>
</dbReference>
<organism evidence="15 16">
    <name type="scientific">Persicobacter psychrovividus</name>
    <dbReference type="NCBI Taxonomy" id="387638"/>
    <lineage>
        <taxon>Bacteria</taxon>
        <taxon>Pseudomonadati</taxon>
        <taxon>Bacteroidota</taxon>
        <taxon>Cytophagia</taxon>
        <taxon>Cytophagales</taxon>
        <taxon>Persicobacteraceae</taxon>
        <taxon>Persicobacter</taxon>
    </lineage>
</organism>
<dbReference type="SUPFAM" id="SSF47384">
    <property type="entry name" value="Homodimeric domain of signal transducing histidine kinase"/>
    <property type="match status" value="1"/>
</dbReference>
<dbReference type="InterPro" id="IPR036097">
    <property type="entry name" value="HisK_dim/P_sf"/>
</dbReference>
<dbReference type="Gene3D" id="1.10.10.60">
    <property type="entry name" value="Homeodomain-like"/>
    <property type="match status" value="1"/>
</dbReference>
<dbReference type="CDD" id="cd17574">
    <property type="entry name" value="REC_OmpR"/>
    <property type="match status" value="1"/>
</dbReference>
<dbReference type="InterPro" id="IPR003594">
    <property type="entry name" value="HATPase_dom"/>
</dbReference>
<dbReference type="InterPro" id="IPR003018">
    <property type="entry name" value="GAF"/>
</dbReference>
<keyword evidence="11" id="KW-1133">Transmembrane helix</keyword>
<evidence type="ECO:0000256" key="10">
    <source>
        <dbReference type="SAM" id="Coils"/>
    </source>
</evidence>
<dbReference type="Pfam" id="PF13185">
    <property type="entry name" value="GAF_2"/>
    <property type="match status" value="1"/>
</dbReference>
<dbReference type="PRINTS" id="PR00344">
    <property type="entry name" value="BCTRLSENSOR"/>
</dbReference>
<dbReference type="PANTHER" id="PTHR43547:SF2">
    <property type="entry name" value="HYBRID SIGNAL TRANSDUCTION HISTIDINE KINASE C"/>
    <property type="match status" value="1"/>
</dbReference>
<keyword evidence="5" id="KW-0418">Kinase</keyword>
<dbReference type="Pfam" id="PF07494">
    <property type="entry name" value="Reg_prop"/>
    <property type="match status" value="3"/>
</dbReference>
<evidence type="ECO:0000256" key="6">
    <source>
        <dbReference type="ARBA" id="ARBA00023015"/>
    </source>
</evidence>
<feature type="domain" description="Response regulatory" evidence="14">
    <location>
        <begin position="1372"/>
        <end position="1487"/>
    </location>
</feature>
<keyword evidence="11" id="KW-0812">Transmembrane</keyword>
<dbReference type="SMART" id="SM00448">
    <property type="entry name" value="REC"/>
    <property type="match status" value="1"/>
</dbReference>
<dbReference type="SUPFAM" id="SSF46689">
    <property type="entry name" value="Homeodomain-like"/>
    <property type="match status" value="1"/>
</dbReference>
<dbReference type="InterPro" id="IPR001789">
    <property type="entry name" value="Sig_transdc_resp-reg_receiver"/>
</dbReference>